<dbReference type="InterPro" id="IPR029068">
    <property type="entry name" value="Glyas_Bleomycin-R_OHBP_Dase"/>
</dbReference>
<dbReference type="Proteomes" id="UP000245216">
    <property type="component" value="Unassembled WGS sequence"/>
</dbReference>
<dbReference type="RefSeq" id="WP_109089803.1">
    <property type="nucleotide sequence ID" value="NZ_QEXO01000005.1"/>
</dbReference>
<evidence type="ECO:0000313" key="2">
    <source>
        <dbReference type="EMBL" id="PWE12636.1"/>
    </source>
</evidence>
<dbReference type="InterPro" id="IPR037523">
    <property type="entry name" value="VOC_core"/>
</dbReference>
<dbReference type="EMBL" id="QEXO01000005">
    <property type="protein sequence ID" value="PWE12636.1"/>
    <property type="molecule type" value="Genomic_DNA"/>
</dbReference>
<evidence type="ECO:0000313" key="3">
    <source>
        <dbReference type="Proteomes" id="UP000245216"/>
    </source>
</evidence>
<dbReference type="PROSITE" id="PS51819">
    <property type="entry name" value="VOC"/>
    <property type="match status" value="1"/>
</dbReference>
<reference evidence="2 3" key="2">
    <citation type="submission" date="2018-05" db="EMBL/GenBank/DDBJ databases">
        <authorList>
            <person name="Lanie J.A."/>
            <person name="Ng W.-L."/>
            <person name="Kazmierczak K.M."/>
            <person name="Andrzejewski T.M."/>
            <person name="Davidsen T.M."/>
            <person name="Wayne K.J."/>
            <person name="Tettelin H."/>
            <person name="Glass J.I."/>
            <person name="Rusch D."/>
            <person name="Podicherti R."/>
            <person name="Tsui H.-C.T."/>
            <person name="Winkler M.E."/>
        </authorList>
    </citation>
    <scope>NUCLEOTIDE SEQUENCE [LARGE SCALE GENOMIC DNA]</scope>
    <source>
        <strain evidence="2 3">YBY</strain>
    </source>
</reference>
<name>A0A2U2BF62_ALCFA</name>
<comment type="caution">
    <text evidence="2">The sequence shown here is derived from an EMBL/GenBank/DDBJ whole genome shotgun (WGS) entry which is preliminary data.</text>
</comment>
<dbReference type="InterPro" id="IPR004360">
    <property type="entry name" value="Glyas_Fos-R_dOase_dom"/>
</dbReference>
<feature type="domain" description="VOC" evidence="1">
    <location>
        <begin position="2"/>
        <end position="127"/>
    </location>
</feature>
<accession>A0A2U2BF62</accession>
<dbReference type="STRING" id="511.UZ73_10760"/>
<reference evidence="2 3" key="1">
    <citation type="submission" date="2018-05" db="EMBL/GenBank/DDBJ databases">
        <title>Genome Sequence of an Efficient Indole-Degrading Bacterium, Alcaligenes sp.YBY.</title>
        <authorList>
            <person name="Yang B."/>
        </authorList>
    </citation>
    <scope>NUCLEOTIDE SEQUENCE [LARGE SCALE GENOMIC DNA]</scope>
    <source>
        <strain evidence="2 3">YBY</strain>
    </source>
</reference>
<organism evidence="2 3">
    <name type="scientific">Alcaligenes faecalis</name>
    <dbReference type="NCBI Taxonomy" id="511"/>
    <lineage>
        <taxon>Bacteria</taxon>
        <taxon>Pseudomonadati</taxon>
        <taxon>Pseudomonadota</taxon>
        <taxon>Betaproteobacteria</taxon>
        <taxon>Burkholderiales</taxon>
        <taxon>Alcaligenaceae</taxon>
        <taxon>Alcaligenes</taxon>
    </lineage>
</organism>
<evidence type="ECO:0000259" key="1">
    <source>
        <dbReference type="PROSITE" id="PS51819"/>
    </source>
</evidence>
<dbReference type="Pfam" id="PF00903">
    <property type="entry name" value="Glyoxalase"/>
    <property type="match status" value="1"/>
</dbReference>
<dbReference type="Gene3D" id="3.10.180.10">
    <property type="entry name" value="2,3-Dihydroxybiphenyl 1,2-Dioxygenase, domain 1"/>
    <property type="match status" value="1"/>
</dbReference>
<dbReference type="AlphaFoldDB" id="A0A2U2BF62"/>
<sequence length="129" mass="13984">MKFGYTIIYVPDVGQALDYFNRAFGLTTKMLHETGLYGELETGQTTLAFAAEMLAYMNYPKGHLSAHASDVPLAIEIALVCDDVPAAHAKALAEGGTELAPPQNKPWGQVVSYVQTPERVVVELCTPVK</sequence>
<protein>
    <submittedName>
        <fullName evidence="2">Glyoxalase</fullName>
    </submittedName>
</protein>
<proteinExistence type="predicted"/>
<gene>
    <name evidence="2" type="ORF">DF183_17855</name>
</gene>
<dbReference type="SUPFAM" id="SSF54593">
    <property type="entry name" value="Glyoxalase/Bleomycin resistance protein/Dihydroxybiphenyl dioxygenase"/>
    <property type="match status" value="1"/>
</dbReference>